<feature type="transmembrane region" description="Helical" evidence="5">
    <location>
        <begin position="220"/>
        <end position="242"/>
    </location>
</feature>
<keyword evidence="3 5" id="KW-1133">Transmembrane helix</keyword>
<dbReference type="AlphaFoldDB" id="A0A9P7Z4T0"/>
<feature type="transmembrane region" description="Helical" evidence="5">
    <location>
        <begin position="305"/>
        <end position="334"/>
    </location>
</feature>
<evidence type="ECO:0000256" key="1">
    <source>
        <dbReference type="ARBA" id="ARBA00004141"/>
    </source>
</evidence>
<dbReference type="Proteomes" id="UP000887226">
    <property type="component" value="Unassembled WGS sequence"/>
</dbReference>
<dbReference type="PANTHER" id="PTHR31162">
    <property type="entry name" value="MALIC ACID TRANSPORT PROTEIN-RELATED"/>
    <property type="match status" value="1"/>
</dbReference>
<accession>A0A9P7Z4T0</accession>
<keyword evidence="7" id="KW-1185">Reference proteome</keyword>
<feature type="transmembrane region" description="Helical" evidence="5">
    <location>
        <begin position="159"/>
        <end position="182"/>
    </location>
</feature>
<feature type="transmembrane region" description="Helical" evidence="5">
    <location>
        <begin position="53"/>
        <end position="72"/>
    </location>
</feature>
<feature type="transmembrane region" description="Helical" evidence="5">
    <location>
        <begin position="194"/>
        <end position="214"/>
    </location>
</feature>
<comment type="subcellular location">
    <subcellularLocation>
        <location evidence="1">Membrane</location>
        <topology evidence="1">Multi-pass membrane protein</topology>
    </subcellularLocation>
</comment>
<feature type="transmembrane region" description="Helical" evidence="5">
    <location>
        <begin position="263"/>
        <end position="285"/>
    </location>
</feature>
<evidence type="ECO:0000256" key="5">
    <source>
        <dbReference type="SAM" id="Phobius"/>
    </source>
</evidence>
<proteinExistence type="predicted"/>
<dbReference type="Pfam" id="PF03595">
    <property type="entry name" value="SLAC1"/>
    <property type="match status" value="1"/>
</dbReference>
<evidence type="ECO:0000313" key="6">
    <source>
        <dbReference type="EMBL" id="KAG9245271.1"/>
    </source>
</evidence>
<keyword evidence="4 5" id="KW-0472">Membrane</keyword>
<evidence type="ECO:0000256" key="4">
    <source>
        <dbReference type="ARBA" id="ARBA00023136"/>
    </source>
</evidence>
<evidence type="ECO:0000256" key="2">
    <source>
        <dbReference type="ARBA" id="ARBA00022692"/>
    </source>
</evidence>
<evidence type="ECO:0000313" key="7">
    <source>
        <dbReference type="Proteomes" id="UP000887226"/>
    </source>
</evidence>
<evidence type="ECO:0000256" key="3">
    <source>
        <dbReference type="ARBA" id="ARBA00022989"/>
    </source>
</evidence>
<feature type="transmembrane region" description="Helical" evidence="5">
    <location>
        <begin position="346"/>
        <end position="367"/>
    </location>
</feature>
<keyword evidence="2 5" id="KW-0812">Transmembrane</keyword>
<sequence>MAPSNATLFSYNDQAFPLHRYHTGLSEGQASQVQFAEVSKNQDLPFQERIHHFTWAWFSTSMSAGGLALLLAHTPHRFPGLTEIATSLFVLSLVLFSTFCVCIATRFILFRGTFRASVLHHTESLFFPTFWISIANITSNIAEYGAPKSGPWVDDVLRIVFWTYVGSTFLVAVGQYFFLFTGKPLTLQSFTPGWTLPIFPVMLSGTLAGAIAPTQATHQALPILLAGLTFQGLGLMIAVFFYSIYLGRLMSNGLPAPNKRPGMFIAVGPPSFTALALLSMSEALASLTPPPTINHFTADPLLLPAIIRAIALVAAIFLWATALWFFSISLVSVIGGFYTGGMRFHLTWWAMTFPNIGFTIATISIGKTLGSEGILWVSSGMTIVIVATWLFIAFSQVRGVWQKDILWPGKDEDQ</sequence>
<reference evidence="6" key="1">
    <citation type="journal article" date="2021" name="IMA Fungus">
        <title>Genomic characterization of three marine fungi, including Emericellopsis atlantica sp. nov. with signatures of a generalist lifestyle and marine biomass degradation.</title>
        <authorList>
            <person name="Hagestad O.C."/>
            <person name="Hou L."/>
            <person name="Andersen J.H."/>
            <person name="Hansen E.H."/>
            <person name="Altermark B."/>
            <person name="Li C."/>
            <person name="Kuhnert E."/>
            <person name="Cox R.J."/>
            <person name="Crous P.W."/>
            <person name="Spatafora J.W."/>
            <person name="Lail K."/>
            <person name="Amirebrahimi M."/>
            <person name="Lipzen A."/>
            <person name="Pangilinan J."/>
            <person name="Andreopoulos W."/>
            <person name="Hayes R.D."/>
            <person name="Ng V."/>
            <person name="Grigoriev I.V."/>
            <person name="Jackson S.A."/>
            <person name="Sutton T.D.S."/>
            <person name="Dobson A.D.W."/>
            <person name="Rama T."/>
        </authorList>
    </citation>
    <scope>NUCLEOTIDE SEQUENCE</scope>
    <source>
        <strain evidence="6">TRa3180A</strain>
    </source>
</reference>
<dbReference type="GO" id="GO:0016020">
    <property type="term" value="C:membrane"/>
    <property type="evidence" value="ECO:0007669"/>
    <property type="project" value="UniProtKB-SubCell"/>
</dbReference>
<feature type="transmembrane region" description="Helical" evidence="5">
    <location>
        <begin position="84"/>
        <end position="109"/>
    </location>
</feature>
<gene>
    <name evidence="6" type="ORF">BJ878DRAFT_29361</name>
</gene>
<protein>
    <submittedName>
        <fullName evidence="6">Voltage-dependent anion channel</fullName>
    </submittedName>
</protein>
<dbReference type="InterPro" id="IPR038665">
    <property type="entry name" value="Voltage-dep_anion_channel_sf"/>
</dbReference>
<name>A0A9P7Z4T0_9HELO</name>
<dbReference type="Gene3D" id="1.50.10.150">
    <property type="entry name" value="Voltage-dependent anion channel"/>
    <property type="match status" value="1"/>
</dbReference>
<dbReference type="EMBL" id="MU253856">
    <property type="protein sequence ID" value="KAG9245271.1"/>
    <property type="molecule type" value="Genomic_DNA"/>
</dbReference>
<dbReference type="PANTHER" id="PTHR31162:SF0">
    <property type="entry name" value="MALIC ACID TRANSPORT PROTEIN"/>
    <property type="match status" value="1"/>
</dbReference>
<dbReference type="GO" id="GO:0015140">
    <property type="term" value="F:malate transmembrane transporter activity"/>
    <property type="evidence" value="ECO:0007669"/>
    <property type="project" value="InterPro"/>
</dbReference>
<dbReference type="InterPro" id="IPR030185">
    <property type="entry name" value="Mae1"/>
</dbReference>
<organism evidence="6 7">
    <name type="scientific">Calycina marina</name>
    <dbReference type="NCBI Taxonomy" id="1763456"/>
    <lineage>
        <taxon>Eukaryota</taxon>
        <taxon>Fungi</taxon>
        <taxon>Dikarya</taxon>
        <taxon>Ascomycota</taxon>
        <taxon>Pezizomycotina</taxon>
        <taxon>Leotiomycetes</taxon>
        <taxon>Helotiales</taxon>
        <taxon>Pezizellaceae</taxon>
        <taxon>Calycina</taxon>
    </lineage>
</organism>
<dbReference type="OrthoDB" id="2901184at2759"/>
<dbReference type="CDD" id="cd09317">
    <property type="entry name" value="TDT_Mae1_like"/>
    <property type="match status" value="1"/>
</dbReference>
<feature type="transmembrane region" description="Helical" evidence="5">
    <location>
        <begin position="373"/>
        <end position="394"/>
    </location>
</feature>
<dbReference type="InterPro" id="IPR004695">
    <property type="entry name" value="SLAC1/Mae1/Ssu1/TehA"/>
</dbReference>
<comment type="caution">
    <text evidence="6">The sequence shown here is derived from an EMBL/GenBank/DDBJ whole genome shotgun (WGS) entry which is preliminary data.</text>
</comment>